<proteinExistence type="predicted"/>
<protein>
    <submittedName>
        <fullName evidence="3">Uncharacterized protein</fullName>
    </submittedName>
</protein>
<accession>A0A075GJ83</accession>
<evidence type="ECO:0000313" key="3">
    <source>
        <dbReference type="EMBL" id="AIF04056.1"/>
    </source>
</evidence>
<keyword evidence="2" id="KW-0812">Transmembrane</keyword>
<dbReference type="InterPro" id="IPR036390">
    <property type="entry name" value="WH_DNA-bd_sf"/>
</dbReference>
<dbReference type="AlphaFoldDB" id="A0A075GJ83"/>
<evidence type="ECO:0000256" key="1">
    <source>
        <dbReference type="SAM" id="MobiDB-lite"/>
    </source>
</evidence>
<feature type="compositionally biased region" description="Basic and acidic residues" evidence="1">
    <location>
        <begin position="53"/>
        <end position="102"/>
    </location>
</feature>
<dbReference type="SUPFAM" id="SSF46785">
    <property type="entry name" value="Winged helix' DNA-binding domain"/>
    <property type="match status" value="1"/>
</dbReference>
<evidence type="ECO:0000256" key="2">
    <source>
        <dbReference type="SAM" id="Phobius"/>
    </source>
</evidence>
<organism evidence="3">
    <name type="scientific">uncultured marine thaumarchaeote KM3_170_F12</name>
    <dbReference type="NCBI Taxonomy" id="1456046"/>
    <lineage>
        <taxon>Archaea</taxon>
        <taxon>Nitrososphaerota</taxon>
        <taxon>environmental samples</taxon>
    </lineage>
</organism>
<name>A0A075GJ83_9ARCH</name>
<sequence length="168" mass="20380">MTEHFYWIWAIFFIIPLVSIIRRYLRKRNMQNFSKSSKQYHEMQFKTNSSKIETPRRNLLEPELEREPEPELEREPEPELEHEPEPELEHEPEPELETKDKQVLGELNRGVKNFEEIQKITALERDELVSILKDLEKRRLMKVEEKSGLFGRKVELYLTDKGFKKYYS</sequence>
<feature type="transmembrane region" description="Helical" evidence="2">
    <location>
        <begin position="6"/>
        <end position="25"/>
    </location>
</feature>
<reference evidence="3" key="1">
    <citation type="journal article" date="2014" name="Genome Biol. Evol.">
        <title>Pangenome evidence for extensive interdomain horizontal transfer affecting lineage core and shell genes in uncultured planktonic thaumarchaeota and euryarchaeota.</title>
        <authorList>
            <person name="Deschamps P."/>
            <person name="Zivanovic Y."/>
            <person name="Moreira D."/>
            <person name="Rodriguez-Valera F."/>
            <person name="Lopez-Garcia P."/>
        </authorList>
    </citation>
    <scope>NUCLEOTIDE SEQUENCE</scope>
</reference>
<feature type="region of interest" description="Disordered" evidence="1">
    <location>
        <begin position="37"/>
        <end position="102"/>
    </location>
</feature>
<keyword evidence="2" id="KW-0472">Membrane</keyword>
<dbReference type="EMBL" id="KF900698">
    <property type="protein sequence ID" value="AIF04056.1"/>
    <property type="molecule type" value="Genomic_DNA"/>
</dbReference>
<keyword evidence="2" id="KW-1133">Transmembrane helix</keyword>